<accession>A0AAN1T189</accession>
<organism evidence="3 4">
    <name type="scientific">Ferrigenium kumadai</name>
    <dbReference type="NCBI Taxonomy" id="1682490"/>
    <lineage>
        <taxon>Bacteria</taxon>
        <taxon>Pseudomonadati</taxon>
        <taxon>Pseudomonadota</taxon>
        <taxon>Betaproteobacteria</taxon>
        <taxon>Nitrosomonadales</taxon>
        <taxon>Gallionellaceae</taxon>
        <taxon>Ferrigenium</taxon>
    </lineage>
</organism>
<dbReference type="PANTHER" id="PTHR43630:SF2">
    <property type="entry name" value="GLYCOSYLTRANSFERASE"/>
    <property type="match status" value="1"/>
</dbReference>
<dbReference type="Proteomes" id="UP001319121">
    <property type="component" value="Chromosome"/>
</dbReference>
<evidence type="ECO:0000313" key="4">
    <source>
        <dbReference type="Proteomes" id="UP001319121"/>
    </source>
</evidence>
<gene>
    <name evidence="3" type="ORF">FGKAn22_23200</name>
</gene>
<evidence type="ECO:0000256" key="1">
    <source>
        <dbReference type="ARBA" id="ARBA00038494"/>
    </source>
</evidence>
<keyword evidence="4" id="KW-1185">Reference proteome</keyword>
<dbReference type="RefSeq" id="WP_212785852.1">
    <property type="nucleotide sequence ID" value="NZ_AP019536.1"/>
</dbReference>
<dbReference type="PANTHER" id="PTHR43630">
    <property type="entry name" value="POLY-BETA-1,6-N-ACETYL-D-GLUCOSAMINE SYNTHASE"/>
    <property type="match status" value="1"/>
</dbReference>
<name>A0AAN1T189_9PROT</name>
<sequence length="247" mass="28227">MARLSVILITKNEAANIRACLDSVAWADEIIVVDSGSTDGTTAIARDFTQHVYEHDWPGFGPQKNRALDYATGEWVLSLDADERVTPELRAEITAVLASPRAEGYRIPRLSSFCGRFMHHSGWRPDYVLRLFRRDKGRFSDALVHEAVQVHGRVEDLKHDLLHFSYRDFDDVLAKLNGYSSAGSEMLQRRGKRGGLASALFHGLWAFIRTYFLRAGFLDGREGFMVAIMNAENSYYRYIKLWLKQRH</sequence>
<dbReference type="SUPFAM" id="SSF53448">
    <property type="entry name" value="Nucleotide-diphospho-sugar transferases"/>
    <property type="match status" value="1"/>
</dbReference>
<evidence type="ECO:0000313" key="3">
    <source>
        <dbReference type="EMBL" id="BBJ00628.1"/>
    </source>
</evidence>
<reference evidence="3 4" key="1">
    <citation type="submission" date="2019-03" db="EMBL/GenBank/DDBJ databases">
        <title>Complete genome sequence of Ferrigenium kumadai strain An22, a microaerophilic iron-oxidizing bacterium isolated from a paddy field soil.</title>
        <authorList>
            <person name="Watanabe T."/>
            <person name="Asakawa S."/>
        </authorList>
    </citation>
    <scope>NUCLEOTIDE SEQUENCE [LARGE SCALE GENOMIC DNA]</scope>
    <source>
        <strain evidence="3 4">An22</strain>
    </source>
</reference>
<protein>
    <submittedName>
        <fullName evidence="3">Glycosyl transferase family 2</fullName>
    </submittedName>
</protein>
<dbReference type="AlphaFoldDB" id="A0AAN1T189"/>
<feature type="domain" description="Glycosyltransferase 2-like" evidence="2">
    <location>
        <begin position="5"/>
        <end position="121"/>
    </location>
</feature>
<dbReference type="InterPro" id="IPR029044">
    <property type="entry name" value="Nucleotide-diphossugar_trans"/>
</dbReference>
<dbReference type="GO" id="GO:0016740">
    <property type="term" value="F:transferase activity"/>
    <property type="evidence" value="ECO:0007669"/>
    <property type="project" value="UniProtKB-KW"/>
</dbReference>
<dbReference type="Pfam" id="PF00535">
    <property type="entry name" value="Glycos_transf_2"/>
    <property type="match status" value="1"/>
</dbReference>
<comment type="similarity">
    <text evidence="1">Belongs to the glycosyltransferase 2 family. WaaE/KdtX subfamily.</text>
</comment>
<dbReference type="CDD" id="cd02511">
    <property type="entry name" value="Beta4Glucosyltransferase"/>
    <property type="match status" value="1"/>
</dbReference>
<dbReference type="EMBL" id="AP019536">
    <property type="protein sequence ID" value="BBJ00628.1"/>
    <property type="molecule type" value="Genomic_DNA"/>
</dbReference>
<keyword evidence="3" id="KW-0808">Transferase</keyword>
<evidence type="ECO:0000259" key="2">
    <source>
        <dbReference type="Pfam" id="PF00535"/>
    </source>
</evidence>
<dbReference type="KEGG" id="fku:FGKAn22_23200"/>
<proteinExistence type="inferred from homology"/>
<dbReference type="InterPro" id="IPR001173">
    <property type="entry name" value="Glyco_trans_2-like"/>
</dbReference>
<dbReference type="Gene3D" id="3.90.550.10">
    <property type="entry name" value="Spore Coat Polysaccharide Biosynthesis Protein SpsA, Chain A"/>
    <property type="match status" value="1"/>
</dbReference>